<evidence type="ECO:0000256" key="1">
    <source>
        <dbReference type="ARBA" id="ARBA00004370"/>
    </source>
</evidence>
<sequence>MLSSRRRPRQSIWPQVVATLLMLGVVGTVGFAVGKRAQPQIRKSQPVTPLKLKPSTAVPMDLRQYLPKKQFSGVAALYRNGKRVATLAQGQATTQALNTPATMFEIDSVQKSLTAGLVMHEAMQGKLHLHDKLHQYFPQIPGSETITIRQLLDMDSGLSVHGSFMNREYVDDQTTVDRLITKLRYSSAMNGQGYYQAANYVVLVGILMKVTGQSYQTLVENQYIKPLHLAHTRFAYDRDVAGVAQGHYWGKHGVTDATIANTTHAQQHQELGTGQLMMSIDDLYTVESALLSGRLVGGRNASALLFAPGSLSTYGGGMYQNGPYRSANGFGYGFECFLRITQSGRDAVIVMSNCSVPKAVNEVASDKIAQAWLTH</sequence>
<evidence type="ECO:0000259" key="4">
    <source>
        <dbReference type="Pfam" id="PF00144"/>
    </source>
</evidence>
<dbReference type="SUPFAM" id="SSF56601">
    <property type="entry name" value="beta-lactamase/transpeptidase-like"/>
    <property type="match status" value="1"/>
</dbReference>
<keyword evidence="5" id="KW-0378">Hydrolase</keyword>
<dbReference type="AlphaFoldDB" id="A0A5P8JN62"/>
<evidence type="ECO:0000256" key="2">
    <source>
        <dbReference type="ARBA" id="ARBA00023136"/>
    </source>
</evidence>
<evidence type="ECO:0000313" key="6">
    <source>
        <dbReference type="EMBL" id="QFQ90751.1"/>
    </source>
</evidence>
<gene>
    <name evidence="5" type="ORF">LM010_01875</name>
    <name evidence="6" type="ORF">LM010_04615</name>
</gene>
<dbReference type="PANTHER" id="PTHR46825">
    <property type="entry name" value="D-ALANYL-D-ALANINE-CARBOXYPEPTIDASE/ENDOPEPTIDASE AMPH"/>
    <property type="match status" value="1"/>
</dbReference>
<dbReference type="RefSeq" id="WP_082611729.1">
    <property type="nucleotide sequence ID" value="NZ_CP045068.1"/>
</dbReference>
<dbReference type="EMBL" id="CP045068">
    <property type="protein sequence ID" value="QFQ90264.1"/>
    <property type="molecule type" value="Genomic_DNA"/>
</dbReference>
<feature type="transmembrane region" description="Helical" evidence="3">
    <location>
        <begin position="12"/>
        <end position="33"/>
    </location>
</feature>
<keyword evidence="3" id="KW-1133">Transmembrane helix</keyword>
<dbReference type="Proteomes" id="UP000388452">
    <property type="component" value="Chromosome"/>
</dbReference>
<dbReference type="PANTHER" id="PTHR46825:SF11">
    <property type="entry name" value="PENICILLIN-BINDING PROTEIN 4"/>
    <property type="match status" value="1"/>
</dbReference>
<dbReference type="GO" id="GO:0016787">
    <property type="term" value="F:hydrolase activity"/>
    <property type="evidence" value="ECO:0007669"/>
    <property type="project" value="UniProtKB-KW"/>
</dbReference>
<dbReference type="GO" id="GO:0016020">
    <property type="term" value="C:membrane"/>
    <property type="evidence" value="ECO:0007669"/>
    <property type="project" value="UniProtKB-SubCell"/>
</dbReference>
<dbReference type="InterPro" id="IPR012338">
    <property type="entry name" value="Beta-lactam/transpept-like"/>
</dbReference>
<keyword evidence="3" id="KW-0812">Transmembrane</keyword>
<dbReference type="InterPro" id="IPR001466">
    <property type="entry name" value="Beta-lactam-related"/>
</dbReference>
<dbReference type="Gene3D" id="3.40.710.10">
    <property type="entry name" value="DD-peptidase/beta-lactamase superfamily"/>
    <property type="match status" value="1"/>
</dbReference>
<comment type="subcellular location">
    <subcellularLocation>
        <location evidence="1">Membrane</location>
    </subcellularLocation>
</comment>
<evidence type="ECO:0000313" key="5">
    <source>
        <dbReference type="EMBL" id="QFQ90264.1"/>
    </source>
</evidence>
<organism evidence="5 7">
    <name type="scientific">Lacticaseibacillus manihotivorans</name>
    <dbReference type="NCBI Taxonomy" id="88233"/>
    <lineage>
        <taxon>Bacteria</taxon>
        <taxon>Bacillati</taxon>
        <taxon>Bacillota</taxon>
        <taxon>Bacilli</taxon>
        <taxon>Lactobacillales</taxon>
        <taxon>Lactobacillaceae</taxon>
        <taxon>Lacticaseibacillus</taxon>
    </lineage>
</organism>
<keyword evidence="2 3" id="KW-0472">Membrane</keyword>
<reference evidence="5 7" key="1">
    <citation type="submission" date="2019-10" db="EMBL/GenBank/DDBJ databases">
        <title>Genome sequencing of Lactobacillus manihotivorans.</title>
        <authorList>
            <person name="Kim K."/>
        </authorList>
    </citation>
    <scope>NUCLEOTIDE SEQUENCE [LARGE SCALE GENOMIC DNA]</scope>
    <source>
        <strain evidence="5 7">LM010</strain>
    </source>
</reference>
<feature type="domain" description="Beta-lactamase-related" evidence="4">
    <location>
        <begin position="66"/>
        <end position="366"/>
    </location>
</feature>
<protein>
    <submittedName>
        <fullName evidence="5">Serine hydrolase</fullName>
    </submittedName>
</protein>
<dbReference type="Pfam" id="PF00144">
    <property type="entry name" value="Beta-lactamase"/>
    <property type="match status" value="1"/>
</dbReference>
<dbReference type="EMBL" id="CP045068">
    <property type="protein sequence ID" value="QFQ90751.1"/>
    <property type="molecule type" value="Genomic_DNA"/>
</dbReference>
<evidence type="ECO:0000313" key="7">
    <source>
        <dbReference type="Proteomes" id="UP000388452"/>
    </source>
</evidence>
<dbReference type="InterPro" id="IPR050491">
    <property type="entry name" value="AmpC-like"/>
</dbReference>
<name>A0A5P8JN62_9LACO</name>
<accession>A0A5P8JN62</accession>
<proteinExistence type="predicted"/>
<evidence type="ECO:0000256" key="3">
    <source>
        <dbReference type="SAM" id="Phobius"/>
    </source>
</evidence>